<gene>
    <name evidence="2" type="ORF">SAMN02746019_00023360</name>
</gene>
<dbReference type="Pfam" id="PF20797">
    <property type="entry name" value="HepT-like_2"/>
    <property type="match status" value="1"/>
</dbReference>
<sequence length="169" mass="19924">MRPEVRLLIGRIEGDLEDLRRVVERATRFLEQALRSEEEAYWDAIALNLHGFYSGVERILYEIARVVDQAVPEGPHGHEELLRQASVEIPTLRPAVLRRSTRDCLDEYRRFRHVVRNVYVFVFDRARLRELARGLPKCFEDVSHDLQAFRGFLERLHPEISSSTQREEQ</sequence>
<keyword evidence="3" id="KW-1185">Reference proteome</keyword>
<accession>A0A212PZR2</accession>
<evidence type="ECO:0000259" key="1">
    <source>
        <dbReference type="Pfam" id="PF20797"/>
    </source>
</evidence>
<proteinExistence type="predicted"/>
<evidence type="ECO:0000313" key="3">
    <source>
        <dbReference type="Proteomes" id="UP000197025"/>
    </source>
</evidence>
<dbReference type="OrthoDB" id="9792853at2"/>
<organism evidence="2 3">
    <name type="scientific">Thermoflexus hugenholtzii JAD2</name>
    <dbReference type="NCBI Taxonomy" id="877466"/>
    <lineage>
        <taxon>Bacteria</taxon>
        <taxon>Bacillati</taxon>
        <taxon>Chloroflexota</taxon>
        <taxon>Thermoflexia</taxon>
        <taxon>Thermoflexales</taxon>
        <taxon>Thermoflexaceae</taxon>
        <taxon>Thermoflexus</taxon>
    </lineage>
</organism>
<dbReference type="AlphaFoldDB" id="A0A212PZR2"/>
<dbReference type="Proteomes" id="UP000197025">
    <property type="component" value="Unassembled WGS sequence"/>
</dbReference>
<dbReference type="InParanoid" id="A0A212PZR2"/>
<name>A0A212PZR2_9CHLR</name>
<evidence type="ECO:0000313" key="2">
    <source>
        <dbReference type="EMBL" id="SNB52536.1"/>
    </source>
</evidence>
<feature type="domain" description="HepT-like" evidence="1">
    <location>
        <begin position="44"/>
        <end position="151"/>
    </location>
</feature>
<dbReference type="InterPro" id="IPR048769">
    <property type="entry name" value="HepT-like_dom"/>
</dbReference>
<protein>
    <recommendedName>
        <fullName evidence="1">HepT-like domain-containing protein</fullName>
    </recommendedName>
</protein>
<reference evidence="3" key="1">
    <citation type="submission" date="2017-06" db="EMBL/GenBank/DDBJ databases">
        <authorList>
            <person name="Varghese N."/>
            <person name="Submissions S."/>
        </authorList>
    </citation>
    <scope>NUCLEOTIDE SEQUENCE [LARGE SCALE GENOMIC DNA]</scope>
    <source>
        <strain evidence="3">JAD2</strain>
    </source>
</reference>
<dbReference type="EMBL" id="FYEK01000003">
    <property type="protein sequence ID" value="SNB52536.1"/>
    <property type="molecule type" value="Genomic_DNA"/>
</dbReference>